<dbReference type="InterPro" id="IPR000674">
    <property type="entry name" value="Ald_Oxase/Xan_DH_a/b"/>
</dbReference>
<dbReference type="Pfam" id="PF20256">
    <property type="entry name" value="MoCoBD_2"/>
    <property type="match status" value="2"/>
</dbReference>
<evidence type="ECO:0000259" key="2">
    <source>
        <dbReference type="SMART" id="SM01008"/>
    </source>
</evidence>
<dbReference type="InterPro" id="IPR008274">
    <property type="entry name" value="AldOxase/xan_DH_MoCoBD1"/>
</dbReference>
<evidence type="ECO:0000256" key="1">
    <source>
        <dbReference type="SAM" id="MobiDB-lite"/>
    </source>
</evidence>
<dbReference type="Gene3D" id="3.30.365.10">
    <property type="entry name" value="Aldehyde oxidase/xanthine dehydrogenase, molybdopterin binding domain"/>
    <property type="match status" value="4"/>
</dbReference>
<dbReference type="PIRSF" id="PIRSF036389">
    <property type="entry name" value="IOR_B"/>
    <property type="match status" value="1"/>
</dbReference>
<dbReference type="AlphaFoldDB" id="A0A225M456"/>
<protein>
    <submittedName>
        <fullName evidence="3">Oxidoreductase</fullName>
    </submittedName>
</protein>
<name>A0A225M456_9BURK</name>
<dbReference type="PANTHER" id="PTHR47495:SF1">
    <property type="entry name" value="BLL3820 PROTEIN"/>
    <property type="match status" value="1"/>
</dbReference>
<accession>A0A225M456</accession>
<dbReference type="Gene3D" id="3.90.1170.50">
    <property type="entry name" value="Aldehyde oxidase/xanthine dehydrogenase, a/b hammerhead"/>
    <property type="match status" value="1"/>
</dbReference>
<dbReference type="InterPro" id="IPR052516">
    <property type="entry name" value="N-heterocyclic_Hydroxylase"/>
</dbReference>
<dbReference type="InterPro" id="IPR046867">
    <property type="entry name" value="AldOxase/xan_DH_MoCoBD2"/>
</dbReference>
<gene>
    <name evidence="3" type="ORF">CEY11_23750</name>
</gene>
<comment type="caution">
    <text evidence="3">The sequence shown here is derived from an EMBL/GenBank/DDBJ whole genome shotgun (WGS) entry which is preliminary data.</text>
</comment>
<dbReference type="PANTHER" id="PTHR47495">
    <property type="entry name" value="ALDEHYDE DEHYDROGENASE"/>
    <property type="match status" value="1"/>
</dbReference>
<dbReference type="SMART" id="SM01008">
    <property type="entry name" value="Ald_Xan_dh_C"/>
    <property type="match status" value="1"/>
</dbReference>
<keyword evidence="4" id="KW-1185">Reference proteome</keyword>
<dbReference type="Proteomes" id="UP000214603">
    <property type="component" value="Unassembled WGS sequence"/>
</dbReference>
<evidence type="ECO:0000313" key="4">
    <source>
        <dbReference type="Proteomes" id="UP000214603"/>
    </source>
</evidence>
<dbReference type="Pfam" id="PF02738">
    <property type="entry name" value="MoCoBD_1"/>
    <property type="match status" value="1"/>
</dbReference>
<feature type="region of interest" description="Disordered" evidence="1">
    <location>
        <begin position="325"/>
        <end position="355"/>
    </location>
</feature>
<dbReference type="GO" id="GO:0016491">
    <property type="term" value="F:oxidoreductase activity"/>
    <property type="evidence" value="ECO:0007669"/>
    <property type="project" value="InterPro"/>
</dbReference>
<organism evidence="3 4">
    <name type="scientific">Candidimonas nitroreducens</name>
    <dbReference type="NCBI Taxonomy" id="683354"/>
    <lineage>
        <taxon>Bacteria</taxon>
        <taxon>Pseudomonadati</taxon>
        <taxon>Pseudomonadota</taxon>
        <taxon>Betaproteobacteria</taxon>
        <taxon>Burkholderiales</taxon>
        <taxon>Alcaligenaceae</taxon>
        <taxon>Candidimonas</taxon>
    </lineage>
</organism>
<dbReference type="SUPFAM" id="SSF56003">
    <property type="entry name" value="Molybdenum cofactor-binding domain"/>
    <property type="match status" value="2"/>
</dbReference>
<evidence type="ECO:0000313" key="3">
    <source>
        <dbReference type="EMBL" id="OWT53739.1"/>
    </source>
</evidence>
<dbReference type="InterPro" id="IPR012368">
    <property type="entry name" value="OxRdtase_Mopterin-bd_su_IorB"/>
</dbReference>
<feature type="compositionally biased region" description="Low complexity" evidence="1">
    <location>
        <begin position="334"/>
        <end position="351"/>
    </location>
</feature>
<dbReference type="EMBL" id="NJIH01000019">
    <property type="protein sequence ID" value="OWT53739.1"/>
    <property type="molecule type" value="Genomic_DNA"/>
</dbReference>
<dbReference type="InterPro" id="IPR037165">
    <property type="entry name" value="AldOxase/xan_DH_Mopterin-bd_sf"/>
</dbReference>
<proteinExistence type="predicted"/>
<sequence>MPSSRPRWIAICAVAGRTCAYCEPCVALPRAGRSIAMCSAFAVAHEPKAGELPVSLRANPYLDAWLGFAADGRVDVYTGKVELGQGIVTALAQIAADELQVDLAAIRMHAATTGRGPNESMTSGSLSVQHSGLALRAACAYARVLCLRAVARECGRDPASVSLRDGRFICAGRDCGGYGQLARRIDLHVPVELVGPEWMSTRRAYVGVSSKPIGLQQKVEGAYPYIHDMVLDGMVHGRVLRPPAPGAVLGPLDLAAWRAQPGVLAVVRDGSLLGVVAEQEYLAERVLGRIAAAADWSRQPALPPQARLDSWLREQPCRTVRWSRRPGAAAVEQGAGHAPAASARGAAASGPRPAPGPGTRLYAGDFFKPYIKHASIGPSCAWALTRDDGSMQVWSHTQGIHNLKADLCLALGVDTGRLEVTHVPGSGCYGHNGADDAAYDAAWLSRHVPGRPLKLQWSRADELNWSPMGPAMAMRIEAEVDENARVLDWRHTVWGPGHSLRPGRADTPTLLGSWYTARPSPARPAVNAPAAAGGGADRNIVPLYDFPCSALVCHRVDGLPLRASAQRALGAFGNVYAIEAMVDDIALAHGLDPLQFRLDNLSDPRAAAVLRKACEMARWHERGQAAPDTGLGLGFARYKTQGAYCAVVARVEVTHELRVRHLYIAVDVGEVINPEGVVQQIEGGAIQATSWALYEEAHFDAYGLVDGDWESYPILRFSQVPEVSVEILPGNGHPPVGAGEPSLGPAAAAIGNALRAALGVRVRSLPLTPDAIARAIQDEPGL</sequence>
<feature type="domain" description="Aldehyde oxidase/xanthine dehydrogenase a/b hammerhead" evidence="2">
    <location>
        <begin position="220"/>
        <end position="300"/>
    </location>
</feature>
<reference evidence="4" key="1">
    <citation type="submission" date="2017-06" db="EMBL/GenBank/DDBJ databases">
        <title>Herbaspirillum phytohormonus sp. nov., isolated from the root nodule of Robinia pseudoacacia in lead-zinc mine.</title>
        <authorList>
            <person name="Fan M."/>
            <person name="Lin Y."/>
        </authorList>
    </citation>
    <scope>NUCLEOTIDE SEQUENCE [LARGE SCALE GENOMIC DNA]</scope>
    <source>
        <strain evidence="4">SC-089</strain>
    </source>
</reference>